<evidence type="ECO:0008006" key="4">
    <source>
        <dbReference type="Google" id="ProtNLM"/>
    </source>
</evidence>
<feature type="compositionally biased region" description="Low complexity" evidence="1">
    <location>
        <begin position="84"/>
        <end position="94"/>
    </location>
</feature>
<name>A0A511XFT3_9PROT</name>
<feature type="compositionally biased region" description="Polar residues" evidence="1">
    <location>
        <begin position="1"/>
        <end position="21"/>
    </location>
</feature>
<reference evidence="2 3" key="1">
    <citation type="submission" date="2019-07" db="EMBL/GenBank/DDBJ databases">
        <title>Whole genome shotgun sequence of Acetobacter oeni NBRC 105207.</title>
        <authorList>
            <person name="Hosoyama A."/>
            <person name="Uohara A."/>
            <person name="Ohji S."/>
            <person name="Ichikawa N."/>
        </authorList>
    </citation>
    <scope>NUCLEOTIDE SEQUENCE [LARGE SCALE GENOMIC DNA]</scope>
    <source>
        <strain evidence="2 3">NBRC 105207</strain>
    </source>
</reference>
<feature type="compositionally biased region" description="Polar residues" evidence="1">
    <location>
        <begin position="245"/>
        <end position="260"/>
    </location>
</feature>
<feature type="region of interest" description="Disordered" evidence="1">
    <location>
        <begin position="1"/>
        <end position="94"/>
    </location>
</feature>
<feature type="region of interest" description="Disordered" evidence="1">
    <location>
        <begin position="184"/>
        <end position="260"/>
    </location>
</feature>
<feature type="compositionally biased region" description="Low complexity" evidence="1">
    <location>
        <begin position="186"/>
        <end position="200"/>
    </location>
</feature>
<feature type="compositionally biased region" description="Basic and acidic residues" evidence="1">
    <location>
        <begin position="35"/>
        <end position="45"/>
    </location>
</feature>
<accession>A0A511XFT3</accession>
<comment type="caution">
    <text evidence="2">The sequence shown here is derived from an EMBL/GenBank/DDBJ whole genome shotgun (WGS) entry which is preliminary data.</text>
</comment>
<proteinExistence type="predicted"/>
<organism evidence="2 3">
    <name type="scientific">Acetobacter oeni</name>
    <dbReference type="NCBI Taxonomy" id="304077"/>
    <lineage>
        <taxon>Bacteria</taxon>
        <taxon>Pseudomonadati</taxon>
        <taxon>Pseudomonadota</taxon>
        <taxon>Alphaproteobacteria</taxon>
        <taxon>Acetobacterales</taxon>
        <taxon>Acetobacteraceae</taxon>
        <taxon>Acetobacter</taxon>
    </lineage>
</organism>
<evidence type="ECO:0000256" key="1">
    <source>
        <dbReference type="SAM" id="MobiDB-lite"/>
    </source>
</evidence>
<dbReference type="Proteomes" id="UP000321746">
    <property type="component" value="Unassembled WGS sequence"/>
</dbReference>
<gene>
    <name evidence="2" type="ORF">AOE01nite_00410</name>
</gene>
<dbReference type="EMBL" id="BJYG01000001">
    <property type="protein sequence ID" value="GEN61817.1"/>
    <property type="molecule type" value="Genomic_DNA"/>
</dbReference>
<sequence>MATTDGTTQTAGNDTADGVTTQSASAHESSSEQQEDGRNHQEASRETQPAGEMTGPLQGVTESPLSPDTTSGFSVSDNENENITSSTTSDTTDVTAARMTVGQSADGTSSVSLTVPVNGDQMPVHVTIGQNEDASGLHIHIGTEALTTLNELQSHRSELVDALESAGVSAGNAQISFGISDTSGNFSSSQQDFSNSDNSSAYQPWSGDSGTFSGESGENPGGSGQQSVRAAASSGLSLKTDETPYISSSDFSRSGINITA</sequence>
<protein>
    <recommendedName>
        <fullName evidence="4">Flagellar hook-length control protein-like C-terminal domain-containing protein</fullName>
    </recommendedName>
</protein>
<feature type="compositionally biased region" description="Polar residues" evidence="1">
    <location>
        <begin position="201"/>
        <end position="212"/>
    </location>
</feature>
<evidence type="ECO:0000313" key="2">
    <source>
        <dbReference type="EMBL" id="GEN61817.1"/>
    </source>
</evidence>
<dbReference type="AlphaFoldDB" id="A0A511XFT3"/>
<feature type="compositionally biased region" description="Low complexity" evidence="1">
    <location>
        <begin position="22"/>
        <end position="32"/>
    </location>
</feature>
<feature type="compositionally biased region" description="Polar residues" evidence="1">
    <location>
        <begin position="60"/>
        <end position="83"/>
    </location>
</feature>
<keyword evidence="3" id="KW-1185">Reference proteome</keyword>
<evidence type="ECO:0000313" key="3">
    <source>
        <dbReference type="Proteomes" id="UP000321746"/>
    </source>
</evidence>